<keyword evidence="2" id="KW-0560">Oxidoreductase</keyword>
<dbReference type="Pfam" id="PF07355">
    <property type="entry name" value="GRDB"/>
    <property type="match status" value="1"/>
</dbReference>
<evidence type="ECO:0000256" key="2">
    <source>
        <dbReference type="ARBA" id="ARBA00023002"/>
    </source>
</evidence>
<dbReference type="EMBL" id="LWQS01000071">
    <property type="protein sequence ID" value="OAN44175.1"/>
    <property type="molecule type" value="Genomic_DNA"/>
</dbReference>
<dbReference type="RefSeq" id="WP_066789712.1">
    <property type="nucleotide sequence ID" value="NZ_LWQS01000071.1"/>
</dbReference>
<protein>
    <recommendedName>
        <fullName evidence="5">Selenoprotein B glycine/betaine/sarcosine/D-proline reductase</fullName>
    </recommendedName>
</protein>
<dbReference type="Proteomes" id="UP000078287">
    <property type="component" value="Unassembled WGS sequence"/>
</dbReference>
<comment type="caution">
    <text evidence="3">The sequence shown here is derived from an EMBL/GenBank/DDBJ whole genome shotgun (WGS) entry which is preliminary data.</text>
</comment>
<organism evidence="3 4">
    <name type="scientific">Chloroflexus islandicus</name>
    <dbReference type="NCBI Taxonomy" id="1707952"/>
    <lineage>
        <taxon>Bacteria</taxon>
        <taxon>Bacillati</taxon>
        <taxon>Chloroflexota</taxon>
        <taxon>Chloroflexia</taxon>
        <taxon>Chloroflexales</taxon>
        <taxon>Chloroflexineae</taxon>
        <taxon>Chloroflexaceae</taxon>
        <taxon>Chloroflexus</taxon>
    </lineage>
</organism>
<keyword evidence="1" id="KW-0712">Selenocysteine</keyword>
<dbReference type="STRING" id="1707952.A6A03_03245"/>
<dbReference type="InterPro" id="IPR010187">
    <property type="entry name" value="Various_sel_PB"/>
</dbReference>
<evidence type="ECO:0000313" key="4">
    <source>
        <dbReference type="Proteomes" id="UP000078287"/>
    </source>
</evidence>
<reference evidence="3 4" key="1">
    <citation type="submission" date="2016-04" db="EMBL/GenBank/DDBJ databases">
        <title>Chloroflexus islandicus sp. nov., a thermophilic filamentous anoxygenic phototrophic bacterium from geyser Strokkur (Iceland).</title>
        <authorList>
            <person name="Gaisin V.A."/>
            <person name="Kalashnikov A.M."/>
            <person name="Sukhacheva M.V."/>
            <person name="Grouzdev D.S."/>
            <person name="Ivanov T.M."/>
            <person name="Kuznetsov B."/>
            <person name="Gorlenko V.M."/>
        </authorList>
    </citation>
    <scope>NUCLEOTIDE SEQUENCE [LARGE SCALE GENOMIC DNA]</scope>
    <source>
        <strain evidence="4">isl-2</strain>
    </source>
</reference>
<keyword evidence="4" id="KW-1185">Reference proteome</keyword>
<evidence type="ECO:0008006" key="5">
    <source>
        <dbReference type="Google" id="ProtNLM"/>
    </source>
</evidence>
<accession>A0A178M814</accession>
<name>A0A178M814_9CHLR</name>
<sequence>MTDDWRNRSLKDLYRLTGQIFSQLPALARLWGGAYRALSFDTVPFTPMRKPLTEARFALVTTGGVHRRDQPPFDMVDPRGDPTYRRIPADTPVADLTITHDYYDHTDAERDLNILFPLALMRSLAQHGIIGGVADCYSFMGHIEPPHLETLLRQTAPAVASFLKQEQVDAVLLTPA</sequence>
<evidence type="ECO:0000256" key="1">
    <source>
        <dbReference type="ARBA" id="ARBA00022933"/>
    </source>
</evidence>
<dbReference type="OrthoDB" id="1550957at2"/>
<dbReference type="AlphaFoldDB" id="A0A178M814"/>
<evidence type="ECO:0000313" key="3">
    <source>
        <dbReference type="EMBL" id="OAN44175.1"/>
    </source>
</evidence>
<gene>
    <name evidence="3" type="ORF">A6A03_03245</name>
</gene>
<proteinExistence type="predicted"/>
<dbReference type="GO" id="GO:0050485">
    <property type="term" value="F:oxidoreductase activity, acting on X-H and Y-H to form an X-Y bond, with a disulfide as acceptor"/>
    <property type="evidence" value="ECO:0007669"/>
    <property type="project" value="InterPro"/>
</dbReference>